<keyword evidence="13" id="KW-1185">Reference proteome</keyword>
<protein>
    <recommendedName>
        <fullName evidence="1">non-specific serine/threonine protein kinase</fullName>
        <ecNumber evidence="1">2.7.11.1</ecNumber>
    </recommendedName>
</protein>
<evidence type="ECO:0000256" key="10">
    <source>
        <dbReference type="RuleBase" id="RU000304"/>
    </source>
</evidence>
<dbReference type="Pfam" id="PF00069">
    <property type="entry name" value="Pkinase"/>
    <property type="match status" value="1"/>
</dbReference>
<feature type="binding site" evidence="9">
    <location>
        <position position="43"/>
    </location>
    <ligand>
        <name>ATP</name>
        <dbReference type="ChEBI" id="CHEBI:30616"/>
    </ligand>
</feature>
<dbReference type="Gene3D" id="1.10.510.10">
    <property type="entry name" value="Transferase(Phosphotransferase) domain 1"/>
    <property type="match status" value="1"/>
</dbReference>
<dbReference type="InterPro" id="IPR008271">
    <property type="entry name" value="Ser/Thr_kinase_AS"/>
</dbReference>
<dbReference type="SUPFAM" id="SSF56112">
    <property type="entry name" value="Protein kinase-like (PK-like)"/>
    <property type="match status" value="1"/>
</dbReference>
<dbReference type="Gene3D" id="3.30.200.20">
    <property type="entry name" value="Phosphorylase Kinase, domain 1"/>
    <property type="match status" value="1"/>
</dbReference>
<dbReference type="InterPro" id="IPR017441">
    <property type="entry name" value="Protein_kinase_ATP_BS"/>
</dbReference>
<dbReference type="InterPro" id="IPR000719">
    <property type="entry name" value="Prot_kinase_dom"/>
</dbReference>
<evidence type="ECO:0000259" key="11">
    <source>
        <dbReference type="PROSITE" id="PS50011"/>
    </source>
</evidence>
<proteinExistence type="inferred from homology"/>
<evidence type="ECO:0000256" key="6">
    <source>
        <dbReference type="ARBA" id="ARBA00022840"/>
    </source>
</evidence>
<dbReference type="InterPro" id="IPR051334">
    <property type="entry name" value="SRPK"/>
</dbReference>
<dbReference type="EC" id="2.7.11.1" evidence="1"/>
<sequence>MKLGEIVAAPSGRYQVIRKLGWGEYSTVWLVRSQSSQNYAAMKVMKAVLTDRPELRETEYLRRVMTADPTHPGFQHISHLIEDFRFEGPNGEHVCIVTELLGQNLHQYSKRFPRHQVPIAIVKSILRQLLAGLMYLHEKCNIIHTDIKTTNVLLTLPDGATTTPINLIPDKPTVKLIDLGVACWADGVDDHWTEFIQNPALRAPEVSIGAGWGTPADVWSLGILIFELATGTFMVPDDAHEISIPYMHAMLFGPYPLALIKKGKYSDAFFKEDGSQLYPQDAQAPMADTIRQFYKGPDLEGLTQFLETVFRLDPEERPTLRNLSQHPWLSTT</sequence>
<comment type="caution">
    <text evidence="12">The sequence shown here is derived from an EMBL/GenBank/DDBJ whole genome shotgun (WGS) entry which is preliminary data.</text>
</comment>
<keyword evidence="2 10" id="KW-0723">Serine/threonine-protein kinase</keyword>
<gene>
    <name evidence="12" type="ORF">FB45DRAFT_887012</name>
</gene>
<comment type="catalytic activity">
    <reaction evidence="7">
        <text>L-threonyl-[protein] + ATP = O-phospho-L-threonyl-[protein] + ADP + H(+)</text>
        <dbReference type="Rhea" id="RHEA:46608"/>
        <dbReference type="Rhea" id="RHEA-COMP:11060"/>
        <dbReference type="Rhea" id="RHEA-COMP:11605"/>
        <dbReference type="ChEBI" id="CHEBI:15378"/>
        <dbReference type="ChEBI" id="CHEBI:30013"/>
        <dbReference type="ChEBI" id="CHEBI:30616"/>
        <dbReference type="ChEBI" id="CHEBI:61977"/>
        <dbReference type="ChEBI" id="CHEBI:456216"/>
        <dbReference type="EC" id="2.7.11.1"/>
    </reaction>
</comment>
<evidence type="ECO:0000256" key="7">
    <source>
        <dbReference type="ARBA" id="ARBA00047899"/>
    </source>
</evidence>
<evidence type="ECO:0000256" key="8">
    <source>
        <dbReference type="ARBA" id="ARBA00048679"/>
    </source>
</evidence>
<keyword evidence="6 9" id="KW-0067">ATP-binding</keyword>
<evidence type="ECO:0000256" key="2">
    <source>
        <dbReference type="ARBA" id="ARBA00022527"/>
    </source>
</evidence>
<dbReference type="GO" id="GO:0005737">
    <property type="term" value="C:cytoplasm"/>
    <property type="evidence" value="ECO:0007669"/>
    <property type="project" value="TreeGrafter"/>
</dbReference>
<keyword evidence="3" id="KW-0808">Transferase</keyword>
<evidence type="ECO:0000313" key="12">
    <source>
        <dbReference type="EMBL" id="KAJ7650116.1"/>
    </source>
</evidence>
<feature type="domain" description="Protein kinase" evidence="11">
    <location>
        <begin position="14"/>
        <end position="329"/>
    </location>
</feature>
<dbReference type="Proteomes" id="UP001221142">
    <property type="component" value="Unassembled WGS sequence"/>
</dbReference>
<dbReference type="SMART" id="SM00220">
    <property type="entry name" value="S_TKc"/>
    <property type="match status" value="1"/>
</dbReference>
<reference evidence="12" key="1">
    <citation type="submission" date="2023-03" db="EMBL/GenBank/DDBJ databases">
        <title>Massive genome expansion in bonnet fungi (Mycena s.s.) driven by repeated elements and novel gene families across ecological guilds.</title>
        <authorList>
            <consortium name="Lawrence Berkeley National Laboratory"/>
            <person name="Harder C.B."/>
            <person name="Miyauchi S."/>
            <person name="Viragh M."/>
            <person name="Kuo A."/>
            <person name="Thoen E."/>
            <person name="Andreopoulos B."/>
            <person name="Lu D."/>
            <person name="Skrede I."/>
            <person name="Drula E."/>
            <person name="Henrissat B."/>
            <person name="Morin E."/>
            <person name="Kohler A."/>
            <person name="Barry K."/>
            <person name="LaButti K."/>
            <person name="Morin E."/>
            <person name="Salamov A."/>
            <person name="Lipzen A."/>
            <person name="Mereny Z."/>
            <person name="Hegedus B."/>
            <person name="Baldrian P."/>
            <person name="Stursova M."/>
            <person name="Weitz H."/>
            <person name="Taylor A."/>
            <person name="Grigoriev I.V."/>
            <person name="Nagy L.G."/>
            <person name="Martin F."/>
            <person name="Kauserud H."/>
        </authorList>
    </citation>
    <scope>NUCLEOTIDE SEQUENCE</scope>
    <source>
        <strain evidence="12">9284</strain>
    </source>
</reference>
<dbReference type="GO" id="GO:0050684">
    <property type="term" value="P:regulation of mRNA processing"/>
    <property type="evidence" value="ECO:0007669"/>
    <property type="project" value="TreeGrafter"/>
</dbReference>
<dbReference type="AlphaFoldDB" id="A0AAD7CIQ2"/>
<dbReference type="PROSITE" id="PS50011">
    <property type="entry name" value="PROTEIN_KINASE_DOM"/>
    <property type="match status" value="1"/>
</dbReference>
<dbReference type="PANTHER" id="PTHR47634">
    <property type="entry name" value="PROTEIN KINASE DOMAIN-CONTAINING PROTEIN-RELATED"/>
    <property type="match status" value="1"/>
</dbReference>
<dbReference type="PROSITE" id="PS00108">
    <property type="entry name" value="PROTEIN_KINASE_ST"/>
    <property type="match status" value="1"/>
</dbReference>
<accession>A0AAD7CIQ2</accession>
<name>A0AAD7CIQ2_9AGAR</name>
<dbReference type="InterPro" id="IPR011009">
    <property type="entry name" value="Kinase-like_dom_sf"/>
</dbReference>
<dbReference type="PANTHER" id="PTHR47634:SF9">
    <property type="entry name" value="PROTEIN KINASE DOMAIN-CONTAINING PROTEIN-RELATED"/>
    <property type="match status" value="1"/>
</dbReference>
<dbReference type="GO" id="GO:0000245">
    <property type="term" value="P:spliceosomal complex assembly"/>
    <property type="evidence" value="ECO:0007669"/>
    <property type="project" value="TreeGrafter"/>
</dbReference>
<evidence type="ECO:0000256" key="4">
    <source>
        <dbReference type="ARBA" id="ARBA00022741"/>
    </source>
</evidence>
<keyword evidence="5 12" id="KW-0418">Kinase</keyword>
<dbReference type="PROSITE" id="PS00107">
    <property type="entry name" value="PROTEIN_KINASE_ATP"/>
    <property type="match status" value="1"/>
</dbReference>
<dbReference type="EMBL" id="JARKIF010000001">
    <property type="protein sequence ID" value="KAJ7650116.1"/>
    <property type="molecule type" value="Genomic_DNA"/>
</dbReference>
<comment type="similarity">
    <text evidence="10">Belongs to the protein kinase superfamily.</text>
</comment>
<evidence type="ECO:0000256" key="5">
    <source>
        <dbReference type="ARBA" id="ARBA00022777"/>
    </source>
</evidence>
<organism evidence="12 13">
    <name type="scientific">Roridomyces roridus</name>
    <dbReference type="NCBI Taxonomy" id="1738132"/>
    <lineage>
        <taxon>Eukaryota</taxon>
        <taxon>Fungi</taxon>
        <taxon>Dikarya</taxon>
        <taxon>Basidiomycota</taxon>
        <taxon>Agaricomycotina</taxon>
        <taxon>Agaricomycetes</taxon>
        <taxon>Agaricomycetidae</taxon>
        <taxon>Agaricales</taxon>
        <taxon>Marasmiineae</taxon>
        <taxon>Mycenaceae</taxon>
        <taxon>Roridomyces</taxon>
    </lineage>
</organism>
<dbReference type="GO" id="GO:0005524">
    <property type="term" value="F:ATP binding"/>
    <property type="evidence" value="ECO:0007669"/>
    <property type="project" value="UniProtKB-UniRule"/>
</dbReference>
<keyword evidence="4 9" id="KW-0547">Nucleotide-binding</keyword>
<comment type="catalytic activity">
    <reaction evidence="8">
        <text>L-seryl-[protein] + ATP = O-phospho-L-seryl-[protein] + ADP + H(+)</text>
        <dbReference type="Rhea" id="RHEA:17989"/>
        <dbReference type="Rhea" id="RHEA-COMP:9863"/>
        <dbReference type="Rhea" id="RHEA-COMP:11604"/>
        <dbReference type="ChEBI" id="CHEBI:15378"/>
        <dbReference type="ChEBI" id="CHEBI:29999"/>
        <dbReference type="ChEBI" id="CHEBI:30616"/>
        <dbReference type="ChEBI" id="CHEBI:83421"/>
        <dbReference type="ChEBI" id="CHEBI:456216"/>
        <dbReference type="EC" id="2.7.11.1"/>
    </reaction>
</comment>
<evidence type="ECO:0000313" key="13">
    <source>
        <dbReference type="Proteomes" id="UP001221142"/>
    </source>
</evidence>
<evidence type="ECO:0000256" key="1">
    <source>
        <dbReference type="ARBA" id="ARBA00012513"/>
    </source>
</evidence>
<evidence type="ECO:0000256" key="3">
    <source>
        <dbReference type="ARBA" id="ARBA00022679"/>
    </source>
</evidence>
<dbReference type="GO" id="GO:0005634">
    <property type="term" value="C:nucleus"/>
    <property type="evidence" value="ECO:0007669"/>
    <property type="project" value="TreeGrafter"/>
</dbReference>
<dbReference type="GO" id="GO:0004674">
    <property type="term" value="F:protein serine/threonine kinase activity"/>
    <property type="evidence" value="ECO:0007669"/>
    <property type="project" value="UniProtKB-KW"/>
</dbReference>
<evidence type="ECO:0000256" key="9">
    <source>
        <dbReference type="PROSITE-ProRule" id="PRU10141"/>
    </source>
</evidence>